<proteinExistence type="predicted"/>
<dbReference type="GO" id="GO:0009279">
    <property type="term" value="C:cell outer membrane"/>
    <property type="evidence" value="ECO:0007669"/>
    <property type="project" value="UniProtKB-SubCell"/>
</dbReference>
<dbReference type="PROSITE" id="PS51123">
    <property type="entry name" value="OMPA_2"/>
    <property type="match status" value="1"/>
</dbReference>
<feature type="chain" id="PRO_5035240552" description="OmpA-like domain-containing protein" evidence="6">
    <location>
        <begin position="20"/>
        <end position="207"/>
    </location>
</feature>
<dbReference type="PANTHER" id="PTHR30329:SF21">
    <property type="entry name" value="LIPOPROTEIN YIAD-RELATED"/>
    <property type="match status" value="1"/>
</dbReference>
<evidence type="ECO:0000256" key="5">
    <source>
        <dbReference type="SAM" id="MobiDB-lite"/>
    </source>
</evidence>
<comment type="subcellular location">
    <subcellularLocation>
        <location evidence="1">Cell outer membrane</location>
    </subcellularLocation>
</comment>
<organism evidence="8 9">
    <name type="scientific">Cerasicoccus arenae</name>
    <dbReference type="NCBI Taxonomy" id="424488"/>
    <lineage>
        <taxon>Bacteria</taxon>
        <taxon>Pseudomonadati</taxon>
        <taxon>Verrucomicrobiota</taxon>
        <taxon>Opitutia</taxon>
        <taxon>Puniceicoccales</taxon>
        <taxon>Cerasicoccaceae</taxon>
        <taxon>Cerasicoccus</taxon>
    </lineage>
</organism>
<dbReference type="EMBL" id="BMXG01000011">
    <property type="protein sequence ID" value="GHC03330.1"/>
    <property type="molecule type" value="Genomic_DNA"/>
</dbReference>
<accession>A0A8J3GDP3</accession>
<dbReference type="Pfam" id="PF00691">
    <property type="entry name" value="OmpA"/>
    <property type="match status" value="1"/>
</dbReference>
<keyword evidence="2 4" id="KW-0472">Membrane</keyword>
<dbReference type="PRINTS" id="PR01021">
    <property type="entry name" value="OMPADOMAIN"/>
</dbReference>
<comment type="caution">
    <text evidence="8">The sequence shown here is derived from an EMBL/GenBank/DDBJ whole genome shotgun (WGS) entry which is preliminary data.</text>
</comment>
<feature type="region of interest" description="Disordered" evidence="5">
    <location>
        <begin position="32"/>
        <end position="51"/>
    </location>
</feature>
<dbReference type="SUPFAM" id="SSF103088">
    <property type="entry name" value="OmpA-like"/>
    <property type="match status" value="1"/>
</dbReference>
<dbReference type="InterPro" id="IPR036737">
    <property type="entry name" value="OmpA-like_sf"/>
</dbReference>
<protein>
    <recommendedName>
        <fullName evidence="7">OmpA-like domain-containing protein</fullName>
    </recommendedName>
</protein>
<evidence type="ECO:0000313" key="9">
    <source>
        <dbReference type="Proteomes" id="UP000642829"/>
    </source>
</evidence>
<dbReference type="InterPro" id="IPR050330">
    <property type="entry name" value="Bact_OuterMem_StrucFunc"/>
</dbReference>
<dbReference type="Gene3D" id="3.30.1330.60">
    <property type="entry name" value="OmpA-like domain"/>
    <property type="match status" value="1"/>
</dbReference>
<evidence type="ECO:0000313" key="8">
    <source>
        <dbReference type="EMBL" id="GHC03330.1"/>
    </source>
</evidence>
<evidence type="ECO:0000256" key="6">
    <source>
        <dbReference type="SAM" id="SignalP"/>
    </source>
</evidence>
<evidence type="ECO:0000256" key="4">
    <source>
        <dbReference type="PROSITE-ProRule" id="PRU00473"/>
    </source>
</evidence>
<dbReference type="InterPro" id="IPR006665">
    <property type="entry name" value="OmpA-like"/>
</dbReference>
<keyword evidence="3" id="KW-0998">Cell outer membrane</keyword>
<dbReference type="InterPro" id="IPR006664">
    <property type="entry name" value="OMP_bac"/>
</dbReference>
<keyword evidence="6" id="KW-0732">Signal</keyword>
<reference evidence="8" key="2">
    <citation type="submission" date="2020-09" db="EMBL/GenBank/DDBJ databases">
        <authorList>
            <person name="Sun Q."/>
            <person name="Kim S."/>
        </authorList>
    </citation>
    <scope>NUCLEOTIDE SEQUENCE</scope>
    <source>
        <strain evidence="8">KCTC 12870</strain>
    </source>
</reference>
<feature type="domain" description="OmpA-like" evidence="7">
    <location>
        <begin position="91"/>
        <end position="207"/>
    </location>
</feature>
<reference evidence="8" key="1">
    <citation type="journal article" date="2014" name="Int. J. Syst. Evol. Microbiol.">
        <title>Complete genome sequence of Corynebacterium casei LMG S-19264T (=DSM 44701T), isolated from a smear-ripened cheese.</title>
        <authorList>
            <consortium name="US DOE Joint Genome Institute (JGI-PGF)"/>
            <person name="Walter F."/>
            <person name="Albersmeier A."/>
            <person name="Kalinowski J."/>
            <person name="Ruckert C."/>
        </authorList>
    </citation>
    <scope>NUCLEOTIDE SEQUENCE</scope>
    <source>
        <strain evidence="8">KCTC 12870</strain>
    </source>
</reference>
<dbReference type="Proteomes" id="UP000642829">
    <property type="component" value="Unassembled WGS sequence"/>
</dbReference>
<gene>
    <name evidence="8" type="ORF">GCM10007047_19880</name>
</gene>
<sequence length="207" mass="21842">MQNYVGMFRVFNFAFISFAFVLLFSGCSDTEPKPGDTVLGSPKRPGDGGIPINYEDIGGGPGGGYTGGDLDLTQRDTSFNTSPDSMGGIDGLGGGQNVMDSVYFGFDQSSVPPAERYKVDAAADYLRSNPGAKLIAEGHTDAVGTTEYNNGLSDRRANSVKTYLEQLGIPGDRVEVLAMGEIGANESAAKGSPESAHDRRVDLIQVK</sequence>
<evidence type="ECO:0000256" key="1">
    <source>
        <dbReference type="ARBA" id="ARBA00004442"/>
    </source>
</evidence>
<dbReference type="CDD" id="cd07185">
    <property type="entry name" value="OmpA_C-like"/>
    <property type="match status" value="1"/>
</dbReference>
<evidence type="ECO:0000259" key="7">
    <source>
        <dbReference type="PROSITE" id="PS51123"/>
    </source>
</evidence>
<keyword evidence="9" id="KW-1185">Reference proteome</keyword>
<name>A0A8J3GDP3_9BACT</name>
<dbReference type="PANTHER" id="PTHR30329">
    <property type="entry name" value="STATOR ELEMENT OF FLAGELLAR MOTOR COMPLEX"/>
    <property type="match status" value="1"/>
</dbReference>
<evidence type="ECO:0000256" key="2">
    <source>
        <dbReference type="ARBA" id="ARBA00023136"/>
    </source>
</evidence>
<evidence type="ECO:0000256" key="3">
    <source>
        <dbReference type="ARBA" id="ARBA00023237"/>
    </source>
</evidence>
<feature type="signal peptide" evidence="6">
    <location>
        <begin position="1"/>
        <end position="19"/>
    </location>
</feature>
<dbReference type="AlphaFoldDB" id="A0A8J3GDP3"/>
<dbReference type="RefSeq" id="WP_189514642.1">
    <property type="nucleotide sequence ID" value="NZ_BMXG01000011.1"/>
</dbReference>